<accession>A0ABU0R2L1</accession>
<comment type="caution">
    <text evidence="2">The sequence shown here is derived from an EMBL/GenBank/DDBJ whole genome shotgun (WGS) entry which is preliminary data.</text>
</comment>
<feature type="compositionally biased region" description="Basic and acidic residues" evidence="1">
    <location>
        <begin position="7"/>
        <end position="18"/>
    </location>
</feature>
<feature type="compositionally biased region" description="Polar residues" evidence="1">
    <location>
        <begin position="68"/>
        <end position="82"/>
    </location>
</feature>
<reference evidence="2 3" key="1">
    <citation type="submission" date="2023-07" db="EMBL/GenBank/DDBJ databases">
        <title>Comparative genomics of wheat-associated soil bacteria to identify genetic determinants of phenazine resistance.</title>
        <authorList>
            <person name="Mouncey N."/>
        </authorList>
    </citation>
    <scope>NUCLEOTIDE SEQUENCE [LARGE SCALE GENOMIC DNA]</scope>
    <source>
        <strain evidence="2 3">B3I12</strain>
    </source>
</reference>
<feature type="region of interest" description="Disordered" evidence="1">
    <location>
        <begin position="1"/>
        <end position="100"/>
    </location>
</feature>
<sequence>MVRLRRVHQERMAQEDVARGPGSEGEWPVVDAATRSGARASSLAPSSPYFSNTFGTSRCEPTRIRVGASSSPTSLNRNSISNARPGERRLVKYPLSPSGG</sequence>
<evidence type="ECO:0000313" key="3">
    <source>
        <dbReference type="Proteomes" id="UP001232755"/>
    </source>
</evidence>
<name>A0ABU0R2L1_9ACTN</name>
<gene>
    <name evidence="2" type="ORF">QF034_008139</name>
</gene>
<keyword evidence="3" id="KW-1185">Reference proteome</keyword>
<feature type="compositionally biased region" description="Polar residues" evidence="1">
    <location>
        <begin position="43"/>
        <end position="56"/>
    </location>
</feature>
<proteinExistence type="predicted"/>
<organism evidence="2 3">
    <name type="scientific">Streptomyces africanus</name>
    <dbReference type="NCBI Taxonomy" id="231024"/>
    <lineage>
        <taxon>Bacteria</taxon>
        <taxon>Bacillati</taxon>
        <taxon>Actinomycetota</taxon>
        <taxon>Actinomycetes</taxon>
        <taxon>Kitasatosporales</taxon>
        <taxon>Streptomycetaceae</taxon>
        <taxon>Streptomyces</taxon>
    </lineage>
</organism>
<dbReference type="EMBL" id="JAUSYP010000001">
    <property type="protein sequence ID" value="MDQ0753908.1"/>
    <property type="molecule type" value="Genomic_DNA"/>
</dbReference>
<evidence type="ECO:0000256" key="1">
    <source>
        <dbReference type="SAM" id="MobiDB-lite"/>
    </source>
</evidence>
<dbReference type="Proteomes" id="UP001232755">
    <property type="component" value="Unassembled WGS sequence"/>
</dbReference>
<protein>
    <submittedName>
        <fullName evidence="2">Uncharacterized protein</fullName>
    </submittedName>
</protein>
<evidence type="ECO:0000313" key="2">
    <source>
        <dbReference type="EMBL" id="MDQ0753908.1"/>
    </source>
</evidence>